<keyword evidence="12" id="KW-0472">Membrane</keyword>
<comment type="function">
    <text evidence="12">Involved in lipopolysaccharide (LPS) biosynthesis. Catalyzes the transfer of 3-deoxy-D-manno-octulosonate (Kdo) residue(s) from CMP-Kdo to lipid IV(A), the tetraacyldisaccharide-1,4'-bisphosphate precursor of lipid A.</text>
</comment>
<dbReference type="PANTHER" id="PTHR42755:SF1">
    <property type="entry name" value="3-DEOXY-D-MANNO-OCTULOSONIC ACID TRANSFERASE, MITOCHONDRIAL-RELATED"/>
    <property type="match status" value="1"/>
</dbReference>
<evidence type="ECO:0000256" key="8">
    <source>
        <dbReference type="ARBA" id="ARBA00031445"/>
    </source>
</evidence>
<comment type="subcellular location">
    <subcellularLocation>
        <location evidence="1">Cell inner membrane</location>
        <topology evidence="1">Single-pass membrane protein</topology>
        <orientation evidence="1">Cytoplasmic side</orientation>
    </subcellularLocation>
    <subcellularLocation>
        <location evidence="12">Cell membrane</location>
    </subcellularLocation>
</comment>
<dbReference type="InterPro" id="IPR039901">
    <property type="entry name" value="Kdotransferase"/>
</dbReference>
<feature type="site" description="Transition state stabilizer" evidence="11">
    <location>
        <position position="213"/>
    </location>
</feature>
<proteinExistence type="inferred from homology"/>
<evidence type="ECO:0000256" key="4">
    <source>
        <dbReference type="ARBA" id="ARBA00012621"/>
    </source>
</evidence>
<dbReference type="NCBIfam" id="NF004388">
    <property type="entry name" value="PRK05749.1-4"/>
    <property type="match status" value="1"/>
</dbReference>
<keyword evidence="6 12" id="KW-0808">Transferase</keyword>
<reference evidence="14" key="2">
    <citation type="submission" date="2020-09" db="EMBL/GenBank/DDBJ databases">
        <authorList>
            <person name="Sun Q."/>
            <person name="Zhou Y."/>
        </authorList>
    </citation>
    <scope>NUCLEOTIDE SEQUENCE</scope>
    <source>
        <strain evidence="14">CGMCC 1.15758</strain>
    </source>
</reference>
<dbReference type="FunFam" id="3.40.50.2000:FF:000032">
    <property type="entry name" value="3-deoxy-D-manno-octulosonic acid transferase"/>
    <property type="match status" value="1"/>
</dbReference>
<dbReference type="PANTHER" id="PTHR42755">
    <property type="entry name" value="3-DEOXY-MANNO-OCTULOSONATE CYTIDYLYLTRANSFERASE"/>
    <property type="match status" value="1"/>
</dbReference>
<dbReference type="OrthoDB" id="9789797at2"/>
<feature type="active site" description="Proton acceptor" evidence="10">
    <location>
        <position position="63"/>
    </location>
</feature>
<feature type="domain" description="3-deoxy-D-manno-octulosonic-acid transferase N-terminal" evidence="13">
    <location>
        <begin position="37"/>
        <end position="215"/>
    </location>
</feature>
<comment type="pathway">
    <text evidence="2 12">Bacterial outer membrane biogenesis; LPS core biosynthesis.</text>
</comment>
<evidence type="ECO:0000256" key="10">
    <source>
        <dbReference type="PIRSR" id="PIRSR639901-1"/>
    </source>
</evidence>
<evidence type="ECO:0000256" key="12">
    <source>
        <dbReference type="RuleBase" id="RU365103"/>
    </source>
</evidence>
<organism evidence="14 15">
    <name type="scientific">Cysteiniphilum litorale</name>
    <dbReference type="NCBI Taxonomy" id="2056700"/>
    <lineage>
        <taxon>Bacteria</taxon>
        <taxon>Pseudomonadati</taxon>
        <taxon>Pseudomonadota</taxon>
        <taxon>Gammaproteobacteria</taxon>
        <taxon>Thiotrichales</taxon>
        <taxon>Fastidiosibacteraceae</taxon>
        <taxon>Cysteiniphilum</taxon>
    </lineage>
</organism>
<evidence type="ECO:0000256" key="7">
    <source>
        <dbReference type="ARBA" id="ARBA00022968"/>
    </source>
</evidence>
<dbReference type="Proteomes" id="UP000636949">
    <property type="component" value="Unassembled WGS sequence"/>
</dbReference>
<dbReference type="UniPathway" id="UPA00958"/>
<dbReference type="SUPFAM" id="SSF53756">
    <property type="entry name" value="UDP-Glycosyltransferase/glycogen phosphorylase"/>
    <property type="match status" value="1"/>
</dbReference>
<dbReference type="EMBL" id="BMJS01000013">
    <property type="protein sequence ID" value="GGF97727.1"/>
    <property type="molecule type" value="Genomic_DNA"/>
</dbReference>
<evidence type="ECO:0000313" key="15">
    <source>
        <dbReference type="Proteomes" id="UP000636949"/>
    </source>
</evidence>
<comment type="caution">
    <text evidence="14">The sequence shown here is derived from an EMBL/GenBank/DDBJ whole genome shotgun (WGS) entry which is preliminary data.</text>
</comment>
<sequence>MIYTLIRLTYSLLFCLGLPFISIKKLIRSRKNKGYRQRVRERFGFTPFKTDESIWIHSVSMGESIAIAPLVKKLALSYPHKTFVITTMTPTGSAQVQKLYKDFGNIKHSYIPYDIPCLLKRFIKRTNPKLCIIMETEIWPNLLAQCEKHHIPSILINARLSQKSATGYAKIGFIMRHMLKQISHISAQSDDDAIRFIALGMPQDKISVDGNIKYDFPIADDLLENAQSLRQRFAKQHIWIAASTHQGEDEIILETHRKLLQTTPDALLILVPRHPERFNQVAELIKTHKFNYSYRSLDQYHHNDDVYLGDTMGEMMLLYAASDIAFVGGSFVNNGGHNMLEPAALAKPVLSGPSVFNFALVAKKLQNQHALTLVNNSDELAKQLQRLFNNPQLAASQGNAALTVFQQNKGALDKQFSIIKGFLC</sequence>
<dbReference type="GO" id="GO:0009244">
    <property type="term" value="P:lipopolysaccharide core region biosynthetic process"/>
    <property type="evidence" value="ECO:0007669"/>
    <property type="project" value="UniProtKB-UniRule"/>
</dbReference>
<dbReference type="GO" id="GO:0043842">
    <property type="term" value="F:Kdo transferase activity"/>
    <property type="evidence" value="ECO:0007669"/>
    <property type="project" value="UniProtKB-EC"/>
</dbReference>
<dbReference type="InterPro" id="IPR038107">
    <property type="entry name" value="Glycos_transf_N_sf"/>
</dbReference>
<keyword evidence="15" id="KW-1185">Reference proteome</keyword>
<dbReference type="GO" id="GO:0009245">
    <property type="term" value="P:lipid A biosynthetic process"/>
    <property type="evidence" value="ECO:0007669"/>
    <property type="project" value="TreeGrafter"/>
</dbReference>
<comment type="similarity">
    <text evidence="3">Belongs to the glycosyltransferase group 1 family. Glycosyltransferase 30 subfamily.</text>
</comment>
<dbReference type="Gene3D" id="3.40.50.11720">
    <property type="entry name" value="3-Deoxy-D-manno-octulosonic-acid transferase, N-terminal domain"/>
    <property type="match status" value="1"/>
</dbReference>
<accession>A0A8J2Z4J7</accession>
<dbReference type="EC" id="2.4.99.12" evidence="4 12"/>
<evidence type="ECO:0000256" key="11">
    <source>
        <dbReference type="PIRSR" id="PIRSR639901-2"/>
    </source>
</evidence>
<evidence type="ECO:0000256" key="6">
    <source>
        <dbReference type="ARBA" id="ARBA00022679"/>
    </source>
</evidence>
<evidence type="ECO:0000256" key="2">
    <source>
        <dbReference type="ARBA" id="ARBA00004713"/>
    </source>
</evidence>
<keyword evidence="7" id="KW-0735">Signal-anchor</keyword>
<dbReference type="Gene3D" id="3.40.50.2000">
    <property type="entry name" value="Glycogen Phosphorylase B"/>
    <property type="match status" value="1"/>
</dbReference>
<feature type="site" description="Transition state stabilizer" evidence="11">
    <location>
        <position position="135"/>
    </location>
</feature>
<dbReference type="InterPro" id="IPR007507">
    <property type="entry name" value="Glycos_transf_N"/>
</dbReference>
<keyword evidence="7" id="KW-0812">Transmembrane</keyword>
<protein>
    <recommendedName>
        <fullName evidence="5 12">3-deoxy-D-manno-octulosonic acid transferase</fullName>
        <shortName evidence="12">Kdo transferase</shortName>
        <ecNumber evidence="4 12">2.4.99.12</ecNumber>
    </recommendedName>
    <alternativeName>
        <fullName evidence="8 12">Lipid IV(A) 3-deoxy-D-manno-octulosonic acid transferase</fullName>
    </alternativeName>
</protein>
<name>A0A8J2Z4J7_9GAMM</name>
<keyword evidence="12" id="KW-1003">Cell membrane</keyword>
<evidence type="ECO:0000256" key="3">
    <source>
        <dbReference type="ARBA" id="ARBA00006380"/>
    </source>
</evidence>
<evidence type="ECO:0000256" key="1">
    <source>
        <dbReference type="ARBA" id="ARBA00004388"/>
    </source>
</evidence>
<evidence type="ECO:0000259" key="13">
    <source>
        <dbReference type="Pfam" id="PF04413"/>
    </source>
</evidence>
<evidence type="ECO:0000313" key="14">
    <source>
        <dbReference type="EMBL" id="GGF97727.1"/>
    </source>
</evidence>
<dbReference type="FunFam" id="3.40.50.11720:FF:000001">
    <property type="entry name" value="3-deoxy-D-manno-octulosonic acid transferase"/>
    <property type="match status" value="1"/>
</dbReference>
<comment type="catalytic activity">
    <reaction evidence="9 12">
        <text>lipid IVA (E. coli) + CMP-3-deoxy-beta-D-manno-octulosonate = alpha-Kdo-(2-&gt;6)-lipid IVA (E. coli) + CMP + H(+)</text>
        <dbReference type="Rhea" id="RHEA:28066"/>
        <dbReference type="ChEBI" id="CHEBI:15378"/>
        <dbReference type="ChEBI" id="CHEBI:58603"/>
        <dbReference type="ChEBI" id="CHEBI:60364"/>
        <dbReference type="ChEBI" id="CHEBI:60377"/>
        <dbReference type="ChEBI" id="CHEBI:85987"/>
        <dbReference type="EC" id="2.4.99.12"/>
    </reaction>
</comment>
<dbReference type="AlphaFoldDB" id="A0A8J2Z4J7"/>
<dbReference type="GO" id="GO:0005886">
    <property type="term" value="C:plasma membrane"/>
    <property type="evidence" value="ECO:0007669"/>
    <property type="project" value="UniProtKB-SubCell"/>
</dbReference>
<evidence type="ECO:0000256" key="9">
    <source>
        <dbReference type="ARBA" id="ARBA00049183"/>
    </source>
</evidence>
<gene>
    <name evidence="14" type="primary">kdtA</name>
    <name evidence="14" type="ORF">GCM10010995_13640</name>
</gene>
<reference evidence="14" key="1">
    <citation type="journal article" date="2014" name="Int. J. Syst. Evol. Microbiol.">
        <title>Complete genome sequence of Corynebacterium casei LMG S-19264T (=DSM 44701T), isolated from a smear-ripened cheese.</title>
        <authorList>
            <consortium name="US DOE Joint Genome Institute (JGI-PGF)"/>
            <person name="Walter F."/>
            <person name="Albersmeier A."/>
            <person name="Kalinowski J."/>
            <person name="Ruckert C."/>
        </authorList>
    </citation>
    <scope>NUCLEOTIDE SEQUENCE</scope>
    <source>
        <strain evidence="14">CGMCC 1.15758</strain>
    </source>
</reference>
<evidence type="ECO:0000256" key="5">
    <source>
        <dbReference type="ARBA" id="ARBA00019077"/>
    </source>
</evidence>
<dbReference type="RefSeq" id="WP_117002814.1">
    <property type="nucleotide sequence ID" value="NZ_BMJS01000013.1"/>
</dbReference>
<keyword evidence="12" id="KW-0448">Lipopolysaccharide biosynthesis</keyword>
<dbReference type="Pfam" id="PF04413">
    <property type="entry name" value="Glycos_transf_N"/>
    <property type="match status" value="1"/>
</dbReference>